<protein>
    <submittedName>
        <fullName evidence="2">Uncharacterized protein</fullName>
    </submittedName>
</protein>
<comment type="caution">
    <text evidence="2">The sequence shown here is derived from an EMBL/GenBank/DDBJ whole genome shotgun (WGS) entry which is preliminary data.</text>
</comment>
<reference evidence="2" key="1">
    <citation type="journal article" date="2015" name="Nature">
        <title>Complex archaea that bridge the gap between prokaryotes and eukaryotes.</title>
        <authorList>
            <person name="Spang A."/>
            <person name="Saw J.H."/>
            <person name="Jorgensen S.L."/>
            <person name="Zaremba-Niedzwiedzka K."/>
            <person name="Martijn J."/>
            <person name="Lind A.E."/>
            <person name="van Eijk R."/>
            <person name="Schleper C."/>
            <person name="Guy L."/>
            <person name="Ettema T.J."/>
        </authorList>
    </citation>
    <scope>NUCLEOTIDE SEQUENCE</scope>
</reference>
<gene>
    <name evidence="2" type="ORF">LCGC14_1873210</name>
</gene>
<proteinExistence type="predicted"/>
<dbReference type="EMBL" id="LAZR01019145">
    <property type="protein sequence ID" value="KKL93589.1"/>
    <property type="molecule type" value="Genomic_DNA"/>
</dbReference>
<feature type="region of interest" description="Disordered" evidence="1">
    <location>
        <begin position="45"/>
        <end position="68"/>
    </location>
</feature>
<organism evidence="2">
    <name type="scientific">marine sediment metagenome</name>
    <dbReference type="NCBI Taxonomy" id="412755"/>
    <lineage>
        <taxon>unclassified sequences</taxon>
        <taxon>metagenomes</taxon>
        <taxon>ecological metagenomes</taxon>
    </lineage>
</organism>
<dbReference type="AlphaFoldDB" id="A0A0F9G4A3"/>
<name>A0A0F9G4A3_9ZZZZ</name>
<evidence type="ECO:0000256" key="1">
    <source>
        <dbReference type="SAM" id="MobiDB-lite"/>
    </source>
</evidence>
<sequence>MEDTSSAAAAAARLYFVFKYTHSIAQPHSGPCICTRTRRPSSSRYSKMQCSGSPDHGCLSHPSPSQKRPKVCSLPYCSSASIINRSSGSPAIDSNITFAATPTCTAPMHTHDPWHARANILRSA</sequence>
<accession>A0A0F9G4A3</accession>
<feature type="non-terminal residue" evidence="2">
    <location>
        <position position="124"/>
    </location>
</feature>
<evidence type="ECO:0000313" key="2">
    <source>
        <dbReference type="EMBL" id="KKL93589.1"/>
    </source>
</evidence>